<keyword evidence="2" id="KW-1185">Reference proteome</keyword>
<dbReference type="CDD" id="cd24013">
    <property type="entry name" value="ASKHA_ATPase_BT3980-like"/>
    <property type="match status" value="1"/>
</dbReference>
<organism evidence="1 2">
    <name type="scientific">Chitinophaga agrisoli</name>
    <dbReference type="NCBI Taxonomy" id="2607653"/>
    <lineage>
        <taxon>Bacteria</taxon>
        <taxon>Pseudomonadati</taxon>
        <taxon>Bacteroidota</taxon>
        <taxon>Chitinophagia</taxon>
        <taxon>Chitinophagales</taxon>
        <taxon>Chitinophagaceae</taxon>
        <taxon>Chitinophaga</taxon>
    </lineage>
</organism>
<dbReference type="Pfam" id="PF12864">
    <property type="entry name" value="DUF3822"/>
    <property type="match status" value="1"/>
</dbReference>
<accession>A0A5B2VMZ5</accession>
<dbReference type="InterPro" id="IPR024213">
    <property type="entry name" value="DUF3822"/>
</dbReference>
<dbReference type="Gene3D" id="3.30.420.260">
    <property type="match status" value="1"/>
</dbReference>
<reference evidence="1 2" key="2">
    <citation type="submission" date="2019-09" db="EMBL/GenBank/DDBJ databases">
        <authorList>
            <person name="Jin C."/>
        </authorList>
    </citation>
    <scope>NUCLEOTIDE SEQUENCE [LARGE SCALE GENOMIC DNA]</scope>
    <source>
        <strain evidence="1 2">BN140078</strain>
    </source>
</reference>
<name>A0A5B2VMZ5_9BACT</name>
<gene>
    <name evidence="1" type="ORF">F0L74_26125</name>
</gene>
<protein>
    <submittedName>
        <fullName evidence="1">DUF3822 family protein</fullName>
    </submittedName>
</protein>
<dbReference type="Proteomes" id="UP000324611">
    <property type="component" value="Unassembled WGS sequence"/>
</dbReference>
<dbReference type="EMBL" id="VUOC01000004">
    <property type="protein sequence ID" value="KAA2239672.1"/>
    <property type="molecule type" value="Genomic_DNA"/>
</dbReference>
<evidence type="ECO:0000313" key="2">
    <source>
        <dbReference type="Proteomes" id="UP000324611"/>
    </source>
</evidence>
<evidence type="ECO:0000313" key="1">
    <source>
        <dbReference type="EMBL" id="KAA2239672.1"/>
    </source>
</evidence>
<dbReference type="RefSeq" id="WP_149840851.1">
    <property type="nucleotide sequence ID" value="NZ_VUOC01000004.1"/>
</dbReference>
<reference evidence="1 2" key="1">
    <citation type="submission" date="2019-09" db="EMBL/GenBank/DDBJ databases">
        <title>Chitinophaga ginsengihumi sp. nov., isolated from soil of ginseng rhizosphere.</title>
        <authorList>
            <person name="Lee J."/>
        </authorList>
    </citation>
    <scope>NUCLEOTIDE SEQUENCE [LARGE SCALE GENOMIC DNA]</scope>
    <source>
        <strain evidence="1 2">BN140078</strain>
    </source>
</reference>
<comment type="caution">
    <text evidence="1">The sequence shown here is derived from an EMBL/GenBank/DDBJ whole genome shotgun (WGS) entry which is preliminary data.</text>
</comment>
<dbReference type="AlphaFoldDB" id="A0A5B2VMZ5"/>
<proteinExistence type="predicted"/>
<dbReference type="Gene3D" id="3.30.420.250">
    <property type="match status" value="1"/>
</dbReference>
<sequence>MSVTYNMQPAFAVDDASLLETDLTTCHLLVMVGQGTFSYVVFDPVGGKFLALKSYNFQPQKLAVADLEMIEQVFDADRLLFTAFRSVLIAFDGADGTLVPEKQYNSQLKKDYLHLAYPEKLQEVVMADILPPPVSIVNIYSVDKDLLGFLRKEFSTDRIVHAHSALLQAYPYDFDFRNYDGVAYVAVQRNRFTLTIYMGGKLLNQQELPWQTGLDVVYHLVNALRLLGLDEQRVKVKLGGVLPNDSDIHRELHKFLPNLEWMQRLPEFQYIGKMLEMPGHYFHNLYALALCV</sequence>